<dbReference type="Pfam" id="PF00668">
    <property type="entry name" value="Condensation"/>
    <property type="match status" value="1"/>
</dbReference>
<dbReference type="InterPro" id="IPR023213">
    <property type="entry name" value="CAT-like_dom_sf"/>
</dbReference>
<name>A0A507ZX90_9GAMM</name>
<dbReference type="SUPFAM" id="SSF52777">
    <property type="entry name" value="CoA-dependent acyltransferases"/>
    <property type="match status" value="2"/>
</dbReference>
<protein>
    <submittedName>
        <fullName evidence="1">Uncharacterized protein</fullName>
    </submittedName>
</protein>
<feature type="non-terminal residue" evidence="1">
    <location>
        <position position="1"/>
    </location>
</feature>
<proteinExistence type="predicted"/>
<dbReference type="GO" id="GO:0003824">
    <property type="term" value="F:catalytic activity"/>
    <property type="evidence" value="ECO:0007669"/>
    <property type="project" value="InterPro"/>
</dbReference>
<dbReference type="EMBL" id="VICD02000312">
    <property type="protein sequence ID" value="KAB8164497.1"/>
    <property type="molecule type" value="Genomic_DNA"/>
</dbReference>
<sequence length="471" mass="51683">SASTAAPPATAAATARPLTLFERGMYLDGRSPVAIVFPARIRGPLCEQRLRHALARVQAKHPLLRCRVEPGEDGAGGTRPWFRLQEDPAPIRLRIIERNSGGDWQRQSRQEWSQLFDPSEPLVRVTWLRGVETSELLLVCHHCLCDGRSIVTLLREILSLCADPGRDIGTHPSLQSLQEILPAAVWNDPRLQRRLRWKTALFGLFVRSRRRRPARRYGEAYALHWTLDRAPAQALSRRCRAEGVSLFNALAVAFVLGFRAIRGARGVGRFTVPVDARRFLPALAADGLFPMAPTIDLSLHTPSGGMFPDEVFWSLARTLRAGIDRSIQRLGPRLHENLLGMERLHALFDRLIAYGQSRPSGGNVTLSWLGHLDLPRDHGDFRLEAVHSPTAMLAPTPATVVTISGFDGHLDFALTSDRQSLPAAQAHAVRDRIVAILLAVAADAHSRDAGARPGTGVDPVPVAATATEAGA</sequence>
<organism evidence="1 2">
    <name type="scientific">Marilutibacter maris</name>
    <dbReference type="NCBI Taxonomy" id="1605891"/>
    <lineage>
        <taxon>Bacteria</taxon>
        <taxon>Pseudomonadati</taxon>
        <taxon>Pseudomonadota</taxon>
        <taxon>Gammaproteobacteria</taxon>
        <taxon>Lysobacterales</taxon>
        <taxon>Lysobacteraceae</taxon>
        <taxon>Marilutibacter</taxon>
    </lineage>
</organism>
<dbReference type="Proteomes" id="UP000320431">
    <property type="component" value="Unassembled WGS sequence"/>
</dbReference>
<gene>
    <name evidence="1" type="ORF">FKV24_017520</name>
</gene>
<dbReference type="AlphaFoldDB" id="A0A507ZX90"/>
<dbReference type="PANTHER" id="PTHR28037">
    <property type="entry name" value="ALCOHOL O-ACETYLTRANSFERASE 1-RELATED"/>
    <property type="match status" value="1"/>
</dbReference>
<dbReference type="InterPro" id="IPR052058">
    <property type="entry name" value="Alcohol_O-acetyltransferase"/>
</dbReference>
<accession>A0A507ZX90</accession>
<dbReference type="PANTHER" id="PTHR28037:SF1">
    <property type="entry name" value="ALCOHOL O-ACETYLTRANSFERASE 1-RELATED"/>
    <property type="match status" value="1"/>
</dbReference>
<reference evidence="1 2" key="1">
    <citation type="submission" date="2019-10" db="EMBL/GenBank/DDBJ databases">
        <title>Lysobacter alkalisoli sp. nov., isolated from saline-alkaline soil.</title>
        <authorList>
            <person name="Sun J.-Q."/>
        </authorList>
    </citation>
    <scope>NUCLEOTIDE SEQUENCE [LARGE SCALE GENOMIC DNA]</scope>
    <source>
        <strain evidence="1 2">KCTC 42381</strain>
    </source>
</reference>
<comment type="caution">
    <text evidence="1">The sequence shown here is derived from an EMBL/GenBank/DDBJ whole genome shotgun (WGS) entry which is preliminary data.</text>
</comment>
<dbReference type="Gene3D" id="3.30.559.10">
    <property type="entry name" value="Chloramphenicol acetyltransferase-like domain"/>
    <property type="match status" value="1"/>
</dbReference>
<dbReference type="Gene3D" id="3.30.559.30">
    <property type="entry name" value="Nonribosomal peptide synthetase, condensation domain"/>
    <property type="match status" value="1"/>
</dbReference>
<dbReference type="InterPro" id="IPR001242">
    <property type="entry name" value="Condensation_dom"/>
</dbReference>
<evidence type="ECO:0000313" key="2">
    <source>
        <dbReference type="Proteomes" id="UP000320431"/>
    </source>
</evidence>
<evidence type="ECO:0000313" key="1">
    <source>
        <dbReference type="EMBL" id="KAB8164497.1"/>
    </source>
</evidence>
<dbReference type="RefSeq" id="WP_141483300.1">
    <property type="nucleotide sequence ID" value="NZ_VICD02000312.1"/>
</dbReference>